<dbReference type="AlphaFoldDB" id="A0A4Y2CU09"/>
<protein>
    <submittedName>
        <fullName evidence="1">Uncharacterized protein</fullName>
    </submittedName>
</protein>
<organism evidence="1 2">
    <name type="scientific">Araneus ventricosus</name>
    <name type="common">Orbweaver spider</name>
    <name type="synonym">Epeira ventricosa</name>
    <dbReference type="NCBI Taxonomy" id="182803"/>
    <lineage>
        <taxon>Eukaryota</taxon>
        <taxon>Metazoa</taxon>
        <taxon>Ecdysozoa</taxon>
        <taxon>Arthropoda</taxon>
        <taxon>Chelicerata</taxon>
        <taxon>Arachnida</taxon>
        <taxon>Araneae</taxon>
        <taxon>Araneomorphae</taxon>
        <taxon>Entelegynae</taxon>
        <taxon>Araneoidea</taxon>
        <taxon>Araneidae</taxon>
        <taxon>Araneus</taxon>
    </lineage>
</organism>
<proteinExistence type="predicted"/>
<name>A0A4Y2CU09_ARAVE</name>
<dbReference type="Proteomes" id="UP000499080">
    <property type="component" value="Unassembled WGS sequence"/>
</dbReference>
<comment type="caution">
    <text evidence="1">The sequence shown here is derived from an EMBL/GenBank/DDBJ whole genome shotgun (WGS) entry which is preliminary data.</text>
</comment>
<gene>
    <name evidence="1" type="ORF">AVEN_62999_1</name>
</gene>
<sequence>MSWHPRSKLPHHMLVGRLSLRWSSPGLTPFLDRPSQCGYFCTTPTGGRLIHGVRFSVLQAYMHGGFLAESGFDPGTLRLRSQDHTTIPLKKYFIAYHKK</sequence>
<dbReference type="EMBL" id="BGPR01000233">
    <property type="protein sequence ID" value="GBM06755.1"/>
    <property type="molecule type" value="Genomic_DNA"/>
</dbReference>
<reference evidence="1 2" key="1">
    <citation type="journal article" date="2019" name="Sci. Rep.">
        <title>Orb-weaving spider Araneus ventricosus genome elucidates the spidroin gene catalogue.</title>
        <authorList>
            <person name="Kono N."/>
            <person name="Nakamura H."/>
            <person name="Ohtoshi R."/>
            <person name="Moran D.A.P."/>
            <person name="Shinohara A."/>
            <person name="Yoshida Y."/>
            <person name="Fujiwara M."/>
            <person name="Mori M."/>
            <person name="Tomita M."/>
            <person name="Arakawa K."/>
        </authorList>
    </citation>
    <scope>NUCLEOTIDE SEQUENCE [LARGE SCALE GENOMIC DNA]</scope>
</reference>
<keyword evidence="2" id="KW-1185">Reference proteome</keyword>
<accession>A0A4Y2CU09</accession>
<evidence type="ECO:0000313" key="1">
    <source>
        <dbReference type="EMBL" id="GBM06755.1"/>
    </source>
</evidence>
<evidence type="ECO:0000313" key="2">
    <source>
        <dbReference type="Proteomes" id="UP000499080"/>
    </source>
</evidence>